<dbReference type="RefSeq" id="WP_219872441.1">
    <property type="nucleotide sequence ID" value="NZ_JAHZIJ010000006.1"/>
</dbReference>
<comment type="subcellular location">
    <subcellularLocation>
        <location evidence="1">Cell membrane</location>
        <topology evidence="1">Multi-pass membrane protein</topology>
    </subcellularLocation>
</comment>
<dbReference type="Pfam" id="PF12823">
    <property type="entry name" value="DUF3817"/>
    <property type="match status" value="1"/>
</dbReference>
<evidence type="ECO:0000256" key="3">
    <source>
        <dbReference type="ARBA" id="ARBA00022692"/>
    </source>
</evidence>
<dbReference type="EMBL" id="JAHZIJ010000006">
    <property type="protein sequence ID" value="MBW7475190.1"/>
    <property type="molecule type" value="Genomic_DNA"/>
</dbReference>
<name>A0ABS7D5G8_9BACL</name>
<feature type="transmembrane region" description="Helical" evidence="6">
    <location>
        <begin position="69"/>
        <end position="88"/>
    </location>
</feature>
<dbReference type="NCBIfam" id="TIGR03954">
    <property type="entry name" value="integ_memb_HG"/>
    <property type="match status" value="1"/>
</dbReference>
<dbReference type="InterPro" id="IPR023845">
    <property type="entry name" value="DUF3817_TM"/>
</dbReference>
<comment type="caution">
    <text evidence="8">The sequence shown here is derived from an EMBL/GenBank/DDBJ whole genome shotgun (WGS) entry which is preliminary data.</text>
</comment>
<feature type="domain" description="DUF3817" evidence="7">
    <location>
        <begin position="7"/>
        <end position="94"/>
    </location>
</feature>
<organism evidence="8 9">
    <name type="scientific">Paenibacillus oenotherae</name>
    <dbReference type="NCBI Taxonomy" id="1435645"/>
    <lineage>
        <taxon>Bacteria</taxon>
        <taxon>Bacillati</taxon>
        <taxon>Bacillota</taxon>
        <taxon>Bacilli</taxon>
        <taxon>Bacillales</taxon>
        <taxon>Paenibacillaceae</taxon>
        <taxon>Paenibacillus</taxon>
    </lineage>
</organism>
<dbReference type="PANTHER" id="PTHR40077:SF1">
    <property type="entry name" value="MEMBRANE PROTEIN"/>
    <property type="match status" value="1"/>
</dbReference>
<proteinExistence type="predicted"/>
<keyword evidence="3 6" id="KW-0812">Transmembrane</keyword>
<keyword evidence="2" id="KW-1003">Cell membrane</keyword>
<evidence type="ECO:0000256" key="2">
    <source>
        <dbReference type="ARBA" id="ARBA00022475"/>
    </source>
</evidence>
<evidence type="ECO:0000313" key="8">
    <source>
        <dbReference type="EMBL" id="MBW7475190.1"/>
    </source>
</evidence>
<protein>
    <submittedName>
        <fullName evidence="8">DUF3817 domain-containing protein</fullName>
    </submittedName>
</protein>
<feature type="transmembrane region" description="Helical" evidence="6">
    <location>
        <begin position="12"/>
        <end position="32"/>
    </location>
</feature>
<feature type="transmembrane region" description="Helical" evidence="6">
    <location>
        <begin position="38"/>
        <end position="62"/>
    </location>
</feature>
<accession>A0ABS7D5G8</accession>
<gene>
    <name evidence="8" type="ORF">K0T92_10565</name>
</gene>
<evidence type="ECO:0000256" key="5">
    <source>
        <dbReference type="ARBA" id="ARBA00023136"/>
    </source>
</evidence>
<evidence type="ECO:0000313" key="9">
    <source>
        <dbReference type="Proteomes" id="UP000812277"/>
    </source>
</evidence>
<evidence type="ECO:0000256" key="1">
    <source>
        <dbReference type="ARBA" id="ARBA00004651"/>
    </source>
</evidence>
<evidence type="ECO:0000256" key="6">
    <source>
        <dbReference type="SAM" id="Phobius"/>
    </source>
</evidence>
<evidence type="ECO:0000259" key="7">
    <source>
        <dbReference type="Pfam" id="PF12823"/>
    </source>
</evidence>
<evidence type="ECO:0000256" key="4">
    <source>
        <dbReference type="ARBA" id="ARBA00022989"/>
    </source>
</evidence>
<dbReference type="Proteomes" id="UP000812277">
    <property type="component" value="Unassembled WGS sequence"/>
</dbReference>
<reference evidence="8 9" key="1">
    <citation type="submission" date="2021-07" db="EMBL/GenBank/DDBJ databases">
        <title>Paenibacillus radiodurans sp. nov., isolated from the southeastern edge of Tengger Desert.</title>
        <authorList>
            <person name="Zhang G."/>
        </authorList>
    </citation>
    <scope>NUCLEOTIDE SEQUENCE [LARGE SCALE GENOMIC DNA]</scope>
    <source>
        <strain evidence="8 9">DT7-4</strain>
    </source>
</reference>
<keyword evidence="4 6" id="KW-1133">Transmembrane helix</keyword>
<keyword evidence="5 6" id="KW-0472">Membrane</keyword>
<keyword evidence="9" id="KW-1185">Reference proteome</keyword>
<sequence>MFKTTVGRLRFIGNIEGISYILLLCVAMPLKYWADMPIYVAIVGALHGLLFTLFILALLHAWIDRRWSFLRVLIAFLSSLVPLGTFFLDANLRKEESR</sequence>
<dbReference type="PANTHER" id="PTHR40077">
    <property type="entry name" value="MEMBRANE PROTEIN-RELATED"/>
    <property type="match status" value="1"/>
</dbReference>